<dbReference type="InterPro" id="IPR004360">
    <property type="entry name" value="Glyas_Fos-R_dOase_dom"/>
</dbReference>
<evidence type="ECO:0000259" key="2">
    <source>
        <dbReference type="PROSITE" id="PS51819"/>
    </source>
</evidence>
<keyword evidence="1" id="KW-0479">Metal-binding</keyword>
<comment type="caution">
    <text evidence="3">The sequence shown here is derived from an EMBL/GenBank/DDBJ whole genome shotgun (WGS) entry which is preliminary data.</text>
</comment>
<name>A0ABP6XP55_9PSEU</name>
<accession>A0ABP6XP55</accession>
<gene>
    <name evidence="3" type="ORF">GCM10022222_62920</name>
</gene>
<feature type="domain" description="VOC" evidence="2">
    <location>
        <begin position="7"/>
        <end position="147"/>
    </location>
</feature>
<evidence type="ECO:0000313" key="4">
    <source>
        <dbReference type="Proteomes" id="UP001500689"/>
    </source>
</evidence>
<proteinExistence type="predicted"/>
<reference evidence="4" key="1">
    <citation type="journal article" date="2019" name="Int. J. Syst. Evol. Microbiol.">
        <title>The Global Catalogue of Microorganisms (GCM) 10K type strain sequencing project: providing services to taxonomists for standard genome sequencing and annotation.</title>
        <authorList>
            <consortium name="The Broad Institute Genomics Platform"/>
            <consortium name="The Broad Institute Genome Sequencing Center for Infectious Disease"/>
            <person name="Wu L."/>
            <person name="Ma J."/>
        </authorList>
    </citation>
    <scope>NUCLEOTIDE SEQUENCE [LARGE SCALE GENOMIC DNA]</scope>
    <source>
        <strain evidence="4">JCM 16898</strain>
    </source>
</reference>
<dbReference type="PANTHER" id="PTHR43048">
    <property type="entry name" value="METHYLMALONYL-COA EPIMERASE"/>
    <property type="match status" value="1"/>
</dbReference>
<dbReference type="EMBL" id="BAAAZN010000016">
    <property type="protein sequence ID" value="GAA3570251.1"/>
    <property type="molecule type" value="Genomic_DNA"/>
</dbReference>
<dbReference type="Pfam" id="PF00903">
    <property type="entry name" value="Glyoxalase"/>
    <property type="match status" value="1"/>
</dbReference>
<dbReference type="Proteomes" id="UP001500689">
    <property type="component" value="Unassembled WGS sequence"/>
</dbReference>
<protein>
    <recommendedName>
        <fullName evidence="2">VOC domain-containing protein</fullName>
    </recommendedName>
</protein>
<evidence type="ECO:0000256" key="1">
    <source>
        <dbReference type="ARBA" id="ARBA00022723"/>
    </source>
</evidence>
<keyword evidence="4" id="KW-1185">Reference proteome</keyword>
<dbReference type="Gene3D" id="3.10.180.10">
    <property type="entry name" value="2,3-Dihydroxybiphenyl 1,2-Dioxygenase, domain 1"/>
    <property type="match status" value="1"/>
</dbReference>
<dbReference type="RefSeq" id="WP_344866357.1">
    <property type="nucleotide sequence ID" value="NZ_BAAAZN010000016.1"/>
</dbReference>
<dbReference type="InterPro" id="IPR037523">
    <property type="entry name" value="VOC_core"/>
</dbReference>
<evidence type="ECO:0000313" key="3">
    <source>
        <dbReference type="EMBL" id="GAA3570251.1"/>
    </source>
</evidence>
<organism evidence="3 4">
    <name type="scientific">Amycolatopsis ultiminotia</name>
    <dbReference type="NCBI Taxonomy" id="543629"/>
    <lineage>
        <taxon>Bacteria</taxon>
        <taxon>Bacillati</taxon>
        <taxon>Actinomycetota</taxon>
        <taxon>Actinomycetes</taxon>
        <taxon>Pseudonocardiales</taxon>
        <taxon>Pseudonocardiaceae</taxon>
        <taxon>Amycolatopsis</taxon>
    </lineage>
</organism>
<dbReference type="InterPro" id="IPR029068">
    <property type="entry name" value="Glyas_Bleomycin-R_OHBP_Dase"/>
</dbReference>
<dbReference type="InterPro" id="IPR051785">
    <property type="entry name" value="MMCE/EMCE_epimerase"/>
</dbReference>
<dbReference type="PANTHER" id="PTHR43048:SF3">
    <property type="entry name" value="METHYLMALONYL-COA EPIMERASE, MITOCHONDRIAL"/>
    <property type="match status" value="1"/>
</dbReference>
<sequence length="148" mass="16330">MTELIERVDHTGITVPDLEAALRFRRDVLGFEETHRGRLDGEFAAEVVGVPEADIRMASLLGHGHRIELLQYDAPADRQHLRPRSCDVGSVHLALRVRDLDAFARLVAPHGWEAAGAPQTLERGARQGSRFGYFRDAAGTTIEAIQPA</sequence>
<dbReference type="SUPFAM" id="SSF54593">
    <property type="entry name" value="Glyoxalase/Bleomycin resistance protein/Dihydroxybiphenyl dioxygenase"/>
    <property type="match status" value="1"/>
</dbReference>
<dbReference type="PROSITE" id="PS51819">
    <property type="entry name" value="VOC"/>
    <property type="match status" value="1"/>
</dbReference>